<dbReference type="Pfam" id="PF04773">
    <property type="entry name" value="FecR"/>
    <property type="match status" value="1"/>
</dbReference>
<protein>
    <submittedName>
        <fullName evidence="3">Protein FecR</fullName>
    </submittedName>
</protein>
<evidence type="ECO:0000259" key="2">
    <source>
        <dbReference type="Pfam" id="PF16220"/>
    </source>
</evidence>
<dbReference type="InterPro" id="IPR006860">
    <property type="entry name" value="FecR"/>
</dbReference>
<reference evidence="3 4" key="1">
    <citation type="submission" date="2020-04" db="EMBL/GenBank/DDBJ databases">
        <authorList>
            <person name="De Canck E."/>
        </authorList>
    </citation>
    <scope>NUCLEOTIDE SEQUENCE [LARGE SCALE GENOMIC DNA]</scope>
    <source>
        <strain evidence="3 4">LMG 3458</strain>
    </source>
</reference>
<sequence length="319" mass="34569">MSGQVGRLSDDVIREASLWFVRLGADDAGAADTAAWRRWVDASPQHRAAWDRVEQLGRQFGQVDRQAGIAALDRPRARGRRQALKVLSLALGAGGLAAAGLQWQSWTAALSTRVGERRSVALDDGSVLTLNTDSAADVRFTATERLVILRRGELHLASRPDARQPPRPLRVVTPQGQVTALGTRYTVRLLDGQAWTAVTEGAVRIQPIHANAEGAETVPAGFSAYFDGGAVQPARPAPHAAAWVQGALYADNMRLDDFIDELGRHRPGRLACDPAVAGLRISGSFPLGDTDRILAAVERALPVQAQRYTRYWVTLRARP</sequence>
<dbReference type="InterPro" id="IPR012373">
    <property type="entry name" value="Ferrdict_sens_TM"/>
</dbReference>
<evidence type="ECO:0000313" key="3">
    <source>
        <dbReference type="EMBL" id="CAB3736730.1"/>
    </source>
</evidence>
<organism evidence="3 4">
    <name type="scientific">Achromobacter deleyi</name>
    <dbReference type="NCBI Taxonomy" id="1353891"/>
    <lineage>
        <taxon>Bacteria</taxon>
        <taxon>Pseudomonadati</taxon>
        <taxon>Pseudomonadota</taxon>
        <taxon>Betaproteobacteria</taxon>
        <taxon>Burkholderiales</taxon>
        <taxon>Alcaligenaceae</taxon>
        <taxon>Achromobacter</taxon>
    </lineage>
</organism>
<dbReference type="GO" id="GO:0016989">
    <property type="term" value="F:sigma factor antagonist activity"/>
    <property type="evidence" value="ECO:0007669"/>
    <property type="project" value="TreeGrafter"/>
</dbReference>
<dbReference type="EMBL" id="CADIJO010000028">
    <property type="protein sequence ID" value="CAB3736730.1"/>
    <property type="molecule type" value="Genomic_DNA"/>
</dbReference>
<feature type="domain" description="FecR N-terminal" evidence="2">
    <location>
        <begin position="14"/>
        <end position="56"/>
    </location>
</feature>
<dbReference type="Pfam" id="PF16220">
    <property type="entry name" value="DUF4880"/>
    <property type="match status" value="1"/>
</dbReference>
<proteinExistence type="predicted"/>
<name>A0A6S7AUH2_9BURK</name>
<gene>
    <name evidence="3" type="primary">fecR_23</name>
    <name evidence="3" type="ORF">LMG3458_05355</name>
</gene>
<dbReference type="PIRSF" id="PIRSF018266">
    <property type="entry name" value="FecR"/>
    <property type="match status" value="1"/>
</dbReference>
<dbReference type="PANTHER" id="PTHR30273:SF2">
    <property type="entry name" value="PROTEIN FECR"/>
    <property type="match status" value="1"/>
</dbReference>
<dbReference type="PANTHER" id="PTHR30273">
    <property type="entry name" value="PERIPLASMIC SIGNAL SENSOR AND SIGMA FACTOR ACTIVATOR FECR-RELATED"/>
    <property type="match status" value="1"/>
</dbReference>
<dbReference type="Proteomes" id="UP000494111">
    <property type="component" value="Unassembled WGS sequence"/>
</dbReference>
<dbReference type="InterPro" id="IPR032623">
    <property type="entry name" value="FecR_N"/>
</dbReference>
<evidence type="ECO:0000313" key="4">
    <source>
        <dbReference type="Proteomes" id="UP000494111"/>
    </source>
</evidence>
<feature type="domain" description="FecR protein" evidence="1">
    <location>
        <begin position="110"/>
        <end position="204"/>
    </location>
</feature>
<accession>A0A6S7AUH2</accession>
<dbReference type="AlphaFoldDB" id="A0A6S7AUH2"/>
<dbReference type="Gene3D" id="2.60.120.1440">
    <property type="match status" value="1"/>
</dbReference>
<evidence type="ECO:0000259" key="1">
    <source>
        <dbReference type="Pfam" id="PF04773"/>
    </source>
</evidence>